<keyword evidence="7" id="KW-1185">Reference proteome</keyword>
<evidence type="ECO:0000256" key="1">
    <source>
        <dbReference type="ARBA" id="ARBA00022679"/>
    </source>
</evidence>
<evidence type="ECO:0000259" key="5">
    <source>
        <dbReference type="Pfam" id="PF07730"/>
    </source>
</evidence>
<gene>
    <name evidence="6" type="ORF">HT134_39595</name>
</gene>
<feature type="transmembrane region" description="Helical" evidence="4">
    <location>
        <begin position="21"/>
        <end position="39"/>
    </location>
</feature>
<reference evidence="6 7" key="1">
    <citation type="submission" date="2020-06" db="EMBL/GenBank/DDBJ databases">
        <authorList>
            <person name="Chanama M."/>
        </authorList>
    </citation>
    <scope>NUCLEOTIDE SEQUENCE [LARGE SCALE GENOMIC DNA]</scope>
    <source>
        <strain evidence="6 7">TBRC6557</strain>
    </source>
</reference>
<feature type="transmembrane region" description="Helical" evidence="4">
    <location>
        <begin position="144"/>
        <end position="166"/>
    </location>
</feature>
<keyword evidence="4" id="KW-1133">Transmembrane helix</keyword>
<evidence type="ECO:0000256" key="3">
    <source>
        <dbReference type="ARBA" id="ARBA00023012"/>
    </source>
</evidence>
<dbReference type="RefSeq" id="WP_175605622.1">
    <property type="nucleotide sequence ID" value="NZ_JABWGO010000014.1"/>
</dbReference>
<organism evidence="6 7">
    <name type="scientific">Nonomuraea rhodomycinica</name>
    <dbReference type="NCBI Taxonomy" id="1712872"/>
    <lineage>
        <taxon>Bacteria</taxon>
        <taxon>Bacillati</taxon>
        <taxon>Actinomycetota</taxon>
        <taxon>Actinomycetes</taxon>
        <taxon>Streptosporangiales</taxon>
        <taxon>Streptosporangiaceae</taxon>
        <taxon>Nonomuraea</taxon>
    </lineage>
</organism>
<keyword evidence="2 6" id="KW-0418">Kinase</keyword>
<dbReference type="Proteomes" id="UP000546126">
    <property type="component" value="Unassembled WGS sequence"/>
</dbReference>
<dbReference type="EMBL" id="JABWGO010000014">
    <property type="protein sequence ID" value="NUW46176.1"/>
    <property type="molecule type" value="Genomic_DNA"/>
</dbReference>
<name>A0A7Y6IY55_9ACTN</name>
<proteinExistence type="predicted"/>
<accession>A0A7Y6IY55</accession>
<dbReference type="InterPro" id="IPR036890">
    <property type="entry name" value="HATPase_C_sf"/>
</dbReference>
<dbReference type="GO" id="GO:0000155">
    <property type="term" value="F:phosphorelay sensor kinase activity"/>
    <property type="evidence" value="ECO:0007669"/>
    <property type="project" value="InterPro"/>
</dbReference>
<evidence type="ECO:0000256" key="4">
    <source>
        <dbReference type="SAM" id="Phobius"/>
    </source>
</evidence>
<protein>
    <submittedName>
        <fullName evidence="6">Sensor histidine kinase</fullName>
    </submittedName>
</protein>
<feature type="transmembrane region" description="Helical" evidence="4">
    <location>
        <begin position="108"/>
        <end position="132"/>
    </location>
</feature>
<evidence type="ECO:0000313" key="7">
    <source>
        <dbReference type="Proteomes" id="UP000546126"/>
    </source>
</evidence>
<keyword evidence="4" id="KW-0472">Membrane</keyword>
<dbReference type="CDD" id="cd16917">
    <property type="entry name" value="HATPase_UhpB-NarQ-NarX-like"/>
    <property type="match status" value="1"/>
</dbReference>
<dbReference type="PANTHER" id="PTHR24421:SF63">
    <property type="entry name" value="SENSOR HISTIDINE KINASE DESK"/>
    <property type="match status" value="1"/>
</dbReference>
<keyword evidence="3" id="KW-0902">Two-component regulatory system</keyword>
<evidence type="ECO:0000313" key="6">
    <source>
        <dbReference type="EMBL" id="NUW46176.1"/>
    </source>
</evidence>
<dbReference type="GO" id="GO:0016020">
    <property type="term" value="C:membrane"/>
    <property type="evidence" value="ECO:0007669"/>
    <property type="project" value="InterPro"/>
</dbReference>
<dbReference type="GO" id="GO:0046983">
    <property type="term" value="F:protein dimerization activity"/>
    <property type="evidence" value="ECO:0007669"/>
    <property type="project" value="InterPro"/>
</dbReference>
<keyword evidence="1" id="KW-0808">Transferase</keyword>
<keyword evidence="4" id="KW-0812">Transmembrane</keyword>
<dbReference type="InterPro" id="IPR011712">
    <property type="entry name" value="Sig_transdc_His_kin_sub3_dim/P"/>
</dbReference>
<dbReference type="InterPro" id="IPR050482">
    <property type="entry name" value="Sensor_HK_TwoCompSys"/>
</dbReference>
<dbReference type="Pfam" id="PF07730">
    <property type="entry name" value="HisKA_3"/>
    <property type="match status" value="1"/>
</dbReference>
<sequence>MERAWSSWPSWRPERGASRRWRWARGLAVLAGLLVWPLWEAFRPGRGPLAVALALAYAASWIAAMAYGVTWAPRARIALLVWLLALGVAVPAAHGGEPPALLGFTLSAAAWLLPTAWALLLAAAAAVVRLLTLSGAAGGLSWELIPPVLTQIVTPVAVLLLIRLLVQLGRANKEIEALATAAERERLARDLHDVLGHSLTTITAKAGLARRLLERGADPGQALAEVRDVERLSRQAHAEIRATVSGSRRPSLAAELGGVRAALRAAGIEAVLPESGDEVAEELREPFAYVLREGVTNVIRHSGATRCEVALSGTCLEIRDNGPATAATHPSGTTAVATSAAPATAAVATPASAATAAGARPPGSGLAGLAERLRAVGGVLEAGPLPQGGFLLRASRA</sequence>
<feature type="domain" description="Signal transduction histidine kinase subgroup 3 dimerisation and phosphoacceptor" evidence="5">
    <location>
        <begin position="183"/>
        <end position="250"/>
    </location>
</feature>
<comment type="caution">
    <text evidence="6">The sequence shown here is derived from an EMBL/GenBank/DDBJ whole genome shotgun (WGS) entry which is preliminary data.</text>
</comment>
<dbReference type="PANTHER" id="PTHR24421">
    <property type="entry name" value="NITRATE/NITRITE SENSOR PROTEIN NARX-RELATED"/>
    <property type="match status" value="1"/>
</dbReference>
<feature type="transmembrane region" description="Helical" evidence="4">
    <location>
        <begin position="51"/>
        <end position="70"/>
    </location>
</feature>
<evidence type="ECO:0000256" key="2">
    <source>
        <dbReference type="ARBA" id="ARBA00022777"/>
    </source>
</evidence>
<dbReference type="Gene3D" id="3.30.565.10">
    <property type="entry name" value="Histidine kinase-like ATPase, C-terminal domain"/>
    <property type="match status" value="1"/>
</dbReference>
<dbReference type="AlphaFoldDB" id="A0A7Y6IY55"/>
<feature type="transmembrane region" description="Helical" evidence="4">
    <location>
        <begin position="77"/>
        <end position="96"/>
    </location>
</feature>
<dbReference type="Gene3D" id="1.20.5.1930">
    <property type="match status" value="1"/>
</dbReference>